<dbReference type="InterPro" id="IPR001314">
    <property type="entry name" value="Peptidase_S1A"/>
</dbReference>
<dbReference type="Proteomes" id="UP001168821">
    <property type="component" value="Unassembled WGS sequence"/>
</dbReference>
<evidence type="ECO:0000256" key="3">
    <source>
        <dbReference type="ARBA" id="ARBA00022729"/>
    </source>
</evidence>
<evidence type="ECO:0000259" key="7">
    <source>
        <dbReference type="PROSITE" id="PS50240"/>
    </source>
</evidence>
<dbReference type="AlphaFoldDB" id="A0AA38J0J8"/>
<protein>
    <recommendedName>
        <fullName evidence="7">Peptidase S1 domain-containing protein</fullName>
    </recommendedName>
</protein>
<dbReference type="GO" id="GO:0004252">
    <property type="term" value="F:serine-type endopeptidase activity"/>
    <property type="evidence" value="ECO:0007669"/>
    <property type="project" value="InterPro"/>
</dbReference>
<comment type="caution">
    <text evidence="8">The sequence shown here is derived from an EMBL/GenBank/DDBJ whole genome shotgun (WGS) entry which is preliminary data.</text>
</comment>
<evidence type="ECO:0000256" key="4">
    <source>
        <dbReference type="ARBA" id="ARBA00023157"/>
    </source>
</evidence>
<dbReference type="InterPro" id="IPR043504">
    <property type="entry name" value="Peptidase_S1_PA_chymotrypsin"/>
</dbReference>
<dbReference type="EMBL" id="JALNTZ010000001">
    <property type="protein sequence ID" value="KAJ3667048.1"/>
    <property type="molecule type" value="Genomic_DNA"/>
</dbReference>
<organism evidence="8 9">
    <name type="scientific">Zophobas morio</name>
    <dbReference type="NCBI Taxonomy" id="2755281"/>
    <lineage>
        <taxon>Eukaryota</taxon>
        <taxon>Metazoa</taxon>
        <taxon>Ecdysozoa</taxon>
        <taxon>Arthropoda</taxon>
        <taxon>Hexapoda</taxon>
        <taxon>Insecta</taxon>
        <taxon>Pterygota</taxon>
        <taxon>Neoptera</taxon>
        <taxon>Endopterygota</taxon>
        <taxon>Coleoptera</taxon>
        <taxon>Polyphaga</taxon>
        <taxon>Cucujiformia</taxon>
        <taxon>Tenebrionidae</taxon>
        <taxon>Zophobas</taxon>
    </lineage>
</organism>
<dbReference type="GO" id="GO:0005576">
    <property type="term" value="C:extracellular region"/>
    <property type="evidence" value="ECO:0007669"/>
    <property type="project" value="UniProtKB-SubCell"/>
</dbReference>
<evidence type="ECO:0000313" key="8">
    <source>
        <dbReference type="EMBL" id="KAJ3667048.1"/>
    </source>
</evidence>
<evidence type="ECO:0000256" key="6">
    <source>
        <dbReference type="ARBA" id="ARBA00024195"/>
    </source>
</evidence>
<accession>A0AA38J0J8</accession>
<proteinExistence type="inferred from homology"/>
<dbReference type="SUPFAM" id="SSF50494">
    <property type="entry name" value="Trypsin-like serine proteases"/>
    <property type="match status" value="1"/>
</dbReference>
<dbReference type="FunFam" id="2.40.10.10:FF:000068">
    <property type="entry name" value="transmembrane protease serine 2"/>
    <property type="match status" value="1"/>
</dbReference>
<dbReference type="PROSITE" id="PS50240">
    <property type="entry name" value="TRYPSIN_DOM"/>
    <property type="match status" value="1"/>
</dbReference>
<keyword evidence="9" id="KW-1185">Reference proteome</keyword>
<comment type="subcellular location">
    <subcellularLocation>
        <location evidence="1">Secreted</location>
    </subcellularLocation>
</comment>
<dbReference type="PROSITE" id="PS00134">
    <property type="entry name" value="TRYPSIN_HIS"/>
    <property type="match status" value="1"/>
</dbReference>
<dbReference type="InterPro" id="IPR001254">
    <property type="entry name" value="Trypsin_dom"/>
</dbReference>
<dbReference type="PANTHER" id="PTHR24256">
    <property type="entry name" value="TRYPTASE-RELATED"/>
    <property type="match status" value="1"/>
</dbReference>
<sequence>MRRKRCLIELFTIPEVDGSAVKEPRSRSDPRCGHYLEVCCQLSRPTTVNVEHAPTVNFNFQPTCGVSDETDWMVGLFNTSDSTNRPFCGGSLLSPVVVLTAAHCVERFQPNQIKVAVGEQEKNVSEVIIHEHYLSSALYNDVAILILNSSLVGTNNIGTICVPKTLDDINQEDCMVSGSDNVFPEKLKRVAKVPNKVCQDVLRKKVGGQFLLQHSFMCAGTKTGDDVCVGDGGGPLVCPDYSKRYFQIGIVSWGIDCGGTTPTVYADVVQFREWIKYKLTELGYSSHSYTKND</sequence>
<dbReference type="PRINTS" id="PR00722">
    <property type="entry name" value="CHYMOTRYPSIN"/>
</dbReference>
<dbReference type="FunFam" id="2.40.10.10:FF:000054">
    <property type="entry name" value="Complement C1r subcomponent"/>
    <property type="match status" value="1"/>
</dbReference>
<gene>
    <name evidence="8" type="ORF">Zmor_002457</name>
</gene>
<keyword evidence="3" id="KW-0732">Signal</keyword>
<keyword evidence="4" id="KW-1015">Disulfide bond</keyword>
<keyword evidence="5" id="KW-0325">Glycoprotein</keyword>
<dbReference type="SMART" id="SM00020">
    <property type="entry name" value="Tryp_SPc"/>
    <property type="match status" value="1"/>
</dbReference>
<evidence type="ECO:0000256" key="1">
    <source>
        <dbReference type="ARBA" id="ARBA00004613"/>
    </source>
</evidence>
<dbReference type="Pfam" id="PF00089">
    <property type="entry name" value="Trypsin"/>
    <property type="match status" value="1"/>
</dbReference>
<dbReference type="CDD" id="cd00190">
    <property type="entry name" value="Tryp_SPc"/>
    <property type="match status" value="1"/>
</dbReference>
<feature type="domain" description="Peptidase S1" evidence="7">
    <location>
        <begin position="72"/>
        <end position="280"/>
    </location>
</feature>
<evidence type="ECO:0000256" key="5">
    <source>
        <dbReference type="ARBA" id="ARBA00023180"/>
    </source>
</evidence>
<keyword evidence="2" id="KW-0964">Secreted</keyword>
<name>A0AA38J0J8_9CUCU</name>
<dbReference type="Gene3D" id="2.40.10.10">
    <property type="entry name" value="Trypsin-like serine proteases"/>
    <property type="match status" value="2"/>
</dbReference>
<dbReference type="InterPro" id="IPR009003">
    <property type="entry name" value="Peptidase_S1_PA"/>
</dbReference>
<dbReference type="InterPro" id="IPR051487">
    <property type="entry name" value="Ser/Thr_Proteases_Immune/Dev"/>
</dbReference>
<comment type="similarity">
    <text evidence="6">Belongs to the peptidase S1 family. CLIP subfamily.</text>
</comment>
<evidence type="ECO:0000256" key="2">
    <source>
        <dbReference type="ARBA" id="ARBA00022525"/>
    </source>
</evidence>
<reference evidence="8" key="1">
    <citation type="journal article" date="2023" name="G3 (Bethesda)">
        <title>Whole genome assemblies of Zophobas morio and Tenebrio molitor.</title>
        <authorList>
            <person name="Kaur S."/>
            <person name="Stinson S.A."/>
            <person name="diCenzo G.C."/>
        </authorList>
    </citation>
    <scope>NUCLEOTIDE SEQUENCE</scope>
    <source>
        <strain evidence="8">QUZm001</strain>
    </source>
</reference>
<dbReference type="GO" id="GO:0006508">
    <property type="term" value="P:proteolysis"/>
    <property type="evidence" value="ECO:0007669"/>
    <property type="project" value="InterPro"/>
</dbReference>
<evidence type="ECO:0000313" key="9">
    <source>
        <dbReference type="Proteomes" id="UP001168821"/>
    </source>
</evidence>
<dbReference type="InterPro" id="IPR018114">
    <property type="entry name" value="TRYPSIN_HIS"/>
</dbReference>